<dbReference type="PANTHER" id="PTHR35867">
    <property type="entry name" value="PROTEIN RSEC"/>
    <property type="match status" value="1"/>
</dbReference>
<keyword evidence="3" id="KW-1185">Reference proteome</keyword>
<accession>A0A1T5DFY6</accession>
<evidence type="ECO:0000313" key="3">
    <source>
        <dbReference type="Proteomes" id="UP000243406"/>
    </source>
</evidence>
<keyword evidence="1" id="KW-1133">Transmembrane helix</keyword>
<protein>
    <submittedName>
        <fullName evidence="2">Positive regulator of sigma(E), RseC/MucC</fullName>
    </submittedName>
</protein>
<keyword evidence="1" id="KW-0812">Transmembrane</keyword>
<feature type="transmembrane region" description="Helical" evidence="1">
    <location>
        <begin position="65"/>
        <end position="90"/>
    </location>
</feature>
<dbReference type="RefSeq" id="WP_079590610.1">
    <property type="nucleotide sequence ID" value="NZ_FUYN01000009.1"/>
</dbReference>
<dbReference type="PIRSF" id="PIRSF004923">
    <property type="entry name" value="RseC"/>
    <property type="match status" value="1"/>
</dbReference>
<gene>
    <name evidence="2" type="ORF">SAMN02745120_2777</name>
</gene>
<dbReference type="EMBL" id="FUYN01000009">
    <property type="protein sequence ID" value="SKB70614.1"/>
    <property type="molecule type" value="Genomic_DNA"/>
</dbReference>
<feature type="transmembrane region" description="Helical" evidence="1">
    <location>
        <begin position="102"/>
        <end position="122"/>
    </location>
</feature>
<name>A0A1T5DFY6_9FIRM</name>
<keyword evidence="1" id="KW-0472">Membrane</keyword>
<evidence type="ECO:0000256" key="1">
    <source>
        <dbReference type="SAM" id="Phobius"/>
    </source>
</evidence>
<evidence type="ECO:0000313" key="2">
    <source>
        <dbReference type="EMBL" id="SKB70614.1"/>
    </source>
</evidence>
<dbReference type="InterPro" id="IPR007359">
    <property type="entry name" value="SigmaE_reg_RseC_MucC"/>
</dbReference>
<dbReference type="InterPro" id="IPR026268">
    <property type="entry name" value="RseC"/>
</dbReference>
<reference evidence="3" key="1">
    <citation type="submission" date="2017-02" db="EMBL/GenBank/DDBJ databases">
        <authorList>
            <person name="Varghese N."/>
            <person name="Submissions S."/>
        </authorList>
    </citation>
    <scope>NUCLEOTIDE SEQUENCE [LARGE SCALE GENOMIC DNA]</scope>
    <source>
        <strain evidence="3">ATCC 35199</strain>
    </source>
</reference>
<dbReference type="Pfam" id="PF04246">
    <property type="entry name" value="RseC_MucC"/>
    <property type="match status" value="1"/>
</dbReference>
<dbReference type="Proteomes" id="UP000243406">
    <property type="component" value="Unassembled WGS sequence"/>
</dbReference>
<dbReference type="PANTHER" id="PTHR35867:SF1">
    <property type="entry name" value="PROTEIN RSEC"/>
    <property type="match status" value="1"/>
</dbReference>
<sequence length="140" mass="15315">MTKYGTIVALKNGKATLQVPRSTACGDKCGSCSSHCNQGMIEIDVRNDLHAHVGDRVEVESTTQLILGAAFLVYVVPLIMMFLGIILTNVVASRIGISPNELVAVIVGLFFLALTFVGIKICDRKRNEDRKQIFTMTKIM</sequence>
<organism evidence="2 3">
    <name type="scientific">Acetoanaerobium noterae</name>
    <dbReference type="NCBI Taxonomy" id="745369"/>
    <lineage>
        <taxon>Bacteria</taxon>
        <taxon>Bacillati</taxon>
        <taxon>Bacillota</taxon>
        <taxon>Clostridia</taxon>
        <taxon>Peptostreptococcales</taxon>
        <taxon>Filifactoraceae</taxon>
        <taxon>Acetoanaerobium</taxon>
    </lineage>
</organism>
<proteinExistence type="predicted"/>
<dbReference type="AlphaFoldDB" id="A0A1T5DFY6"/>